<name>A0ABR9ZAF4_VIBAN</name>
<gene>
    <name evidence="1" type="ORF">EAY46_18580</name>
</gene>
<evidence type="ECO:0000313" key="1">
    <source>
        <dbReference type="EMBL" id="MBF4375066.1"/>
    </source>
</evidence>
<evidence type="ECO:0008006" key="3">
    <source>
        <dbReference type="Google" id="ProtNLM"/>
    </source>
</evidence>
<dbReference type="Proteomes" id="UP000726136">
    <property type="component" value="Unassembled WGS sequence"/>
</dbReference>
<evidence type="ECO:0000313" key="2">
    <source>
        <dbReference type="Proteomes" id="UP000726136"/>
    </source>
</evidence>
<dbReference type="EMBL" id="RDPI01000041">
    <property type="protein sequence ID" value="MBF4375066.1"/>
    <property type="molecule type" value="Genomic_DNA"/>
</dbReference>
<accession>A0ABR9ZAF4</accession>
<comment type="caution">
    <text evidence="1">The sequence shown here is derived from an EMBL/GenBank/DDBJ whole genome shotgun (WGS) entry which is preliminary data.</text>
</comment>
<sequence>MVLGEFNEVYRCTKISQKNRKHLLQVLHSTRGLDSALSAFVRINSLHVQVPALGGYLKSLTEHSNPALNSLSQAERSRFQREIVNIRNKYMHEAGSFPNQEQVVTNLLSEMHACLSRVAAL</sequence>
<reference evidence="1 2" key="1">
    <citation type="journal article" date="2021" name="PeerJ">
        <title>Analysis of 44 Vibrio anguillarum genomes reveals high genetic diversity.</title>
        <authorList>
            <person name="Hansen M.J."/>
            <person name="Dalsgaard I."/>
        </authorList>
    </citation>
    <scope>NUCLEOTIDE SEQUENCE [LARGE SCALE GENOMIC DNA]</scope>
    <source>
        <strain evidence="1 2">040915-1/1B</strain>
    </source>
</reference>
<protein>
    <recommendedName>
        <fullName evidence="3">RiboL-PSP-HEPN domain-containing protein</fullName>
    </recommendedName>
</protein>
<proteinExistence type="predicted"/>
<organism evidence="1 2">
    <name type="scientific">Vibrio anguillarum</name>
    <name type="common">Listonella anguillarum</name>
    <dbReference type="NCBI Taxonomy" id="55601"/>
    <lineage>
        <taxon>Bacteria</taxon>
        <taxon>Pseudomonadati</taxon>
        <taxon>Pseudomonadota</taxon>
        <taxon>Gammaproteobacteria</taxon>
        <taxon>Vibrionales</taxon>
        <taxon>Vibrionaceae</taxon>
        <taxon>Vibrio</taxon>
    </lineage>
</organism>
<keyword evidence="2" id="KW-1185">Reference proteome</keyword>